<keyword evidence="2" id="KW-0012">Acyltransferase</keyword>
<dbReference type="Gene3D" id="2.160.10.10">
    <property type="entry name" value="Hexapeptide repeat proteins"/>
    <property type="match status" value="1"/>
</dbReference>
<dbReference type="PANTHER" id="PTHR43300">
    <property type="entry name" value="ACETYLTRANSFERASE"/>
    <property type="match status" value="1"/>
</dbReference>
<sequence>MNLLTKFFRRICRALAKIVFPSSLRVFFLRLAGVNIGRDVAINEGFTIACDVGHEENLLIEDRVAVGPGTTFILTSDPNYSRLNNFKSIYSFIDIKGKIELKHDSWIGAGAIIIPNVTIGEFSVVGAGSVVTKDVPPYTVVAGVPARNIKYLDKCEGDLT</sequence>
<organism evidence="2 3">
    <name type="scientific">Methanosarcina baikalica</name>
    <dbReference type="NCBI Taxonomy" id="3073890"/>
    <lineage>
        <taxon>Archaea</taxon>
        <taxon>Methanobacteriati</taxon>
        <taxon>Methanobacteriota</taxon>
        <taxon>Stenosarchaea group</taxon>
        <taxon>Methanomicrobia</taxon>
        <taxon>Methanosarcinales</taxon>
        <taxon>Methanosarcinaceae</taxon>
        <taxon>Methanosarcina</taxon>
    </lineage>
</organism>
<dbReference type="GO" id="GO:0016746">
    <property type="term" value="F:acyltransferase activity"/>
    <property type="evidence" value="ECO:0007669"/>
    <property type="project" value="UniProtKB-KW"/>
</dbReference>
<dbReference type="InterPro" id="IPR001451">
    <property type="entry name" value="Hexapep"/>
</dbReference>
<dbReference type="EMBL" id="JAVKPK010000013">
    <property type="protein sequence ID" value="MDR7665081.1"/>
    <property type="molecule type" value="Genomic_DNA"/>
</dbReference>
<gene>
    <name evidence="2" type="ORF">RG963_04600</name>
</gene>
<comment type="caution">
    <text evidence="2">The sequence shown here is derived from an EMBL/GenBank/DDBJ whole genome shotgun (WGS) entry which is preliminary data.</text>
</comment>
<accession>A0ABU2CZG2</accession>
<evidence type="ECO:0000313" key="3">
    <source>
        <dbReference type="Proteomes" id="UP001246244"/>
    </source>
</evidence>
<keyword evidence="1 2" id="KW-0808">Transferase</keyword>
<dbReference type="Proteomes" id="UP001246244">
    <property type="component" value="Unassembled WGS sequence"/>
</dbReference>
<proteinExistence type="predicted"/>
<dbReference type="EC" id="2.3.1.-" evidence="2"/>
<dbReference type="CDD" id="cd04647">
    <property type="entry name" value="LbH_MAT_like"/>
    <property type="match status" value="1"/>
</dbReference>
<keyword evidence="3" id="KW-1185">Reference proteome</keyword>
<name>A0ABU2CZG2_9EURY</name>
<dbReference type="Pfam" id="PF00132">
    <property type="entry name" value="Hexapep"/>
    <property type="match status" value="1"/>
</dbReference>
<dbReference type="RefSeq" id="WP_310575109.1">
    <property type="nucleotide sequence ID" value="NZ_JAVKPK010000013.1"/>
</dbReference>
<dbReference type="PROSITE" id="PS00101">
    <property type="entry name" value="HEXAPEP_TRANSFERASES"/>
    <property type="match status" value="1"/>
</dbReference>
<dbReference type="InterPro" id="IPR011004">
    <property type="entry name" value="Trimer_LpxA-like_sf"/>
</dbReference>
<evidence type="ECO:0000256" key="1">
    <source>
        <dbReference type="ARBA" id="ARBA00022679"/>
    </source>
</evidence>
<dbReference type="SUPFAM" id="SSF51161">
    <property type="entry name" value="Trimeric LpxA-like enzymes"/>
    <property type="match status" value="1"/>
</dbReference>
<reference evidence="3" key="1">
    <citation type="submission" date="2023-07" db="EMBL/GenBank/DDBJ databases">
        <title>Whole-genome sequencing of a new Methanosarcina sp. Z-7115.</title>
        <authorList>
            <person name="Zhilina T.N."/>
            <person name="Merkel A.Y."/>
        </authorList>
    </citation>
    <scope>NUCLEOTIDE SEQUENCE [LARGE SCALE GENOMIC DNA]</scope>
    <source>
        <strain evidence="3">Z-7115</strain>
    </source>
</reference>
<dbReference type="InterPro" id="IPR018357">
    <property type="entry name" value="Hexapep_transf_CS"/>
</dbReference>
<protein>
    <submittedName>
        <fullName evidence="2">Acyltransferase</fullName>
        <ecNumber evidence="2">2.3.1.-</ecNumber>
    </submittedName>
</protein>
<evidence type="ECO:0000313" key="2">
    <source>
        <dbReference type="EMBL" id="MDR7665081.1"/>
    </source>
</evidence>
<dbReference type="InterPro" id="IPR050179">
    <property type="entry name" value="Trans_hexapeptide_repeat"/>
</dbReference>